<feature type="signal peptide" evidence="1">
    <location>
        <begin position="1"/>
        <end position="22"/>
    </location>
</feature>
<accession>A0A292GRW9</accession>
<dbReference type="AlphaFoldDB" id="A0A292GRW9"/>
<sequence>MNRPSLTIAGLLAVTIAPPAQAGESNLPGIATLRIAPADLQWSTSDRITIERARTRRLVDDSGISGWGLDFVSLRSRHPGDEPGSDARMKVHARQVSVEGWQDIGADTELRLRAHAGMTSRMDRESALLVAKTKTVETGLEATVRHASGWRVRCGWFAQGGWGGHSLQDDAMRMTNGESGAAQGARLVFEMPVAGPALFAHALMSLEASTGSKAFAPGQPVPHQNEVALRMSTSF</sequence>
<feature type="chain" id="PRO_5012403515" evidence="1">
    <location>
        <begin position="23"/>
        <end position="235"/>
    </location>
</feature>
<organism evidence="2">
    <name type="scientific">Ochrobactrum sp. PW1</name>
    <dbReference type="NCBI Taxonomy" id="1882222"/>
    <lineage>
        <taxon>Bacteria</taxon>
        <taxon>Pseudomonadati</taxon>
        <taxon>Pseudomonadota</taxon>
        <taxon>Alphaproteobacteria</taxon>
        <taxon>Hyphomicrobiales</taxon>
        <taxon>Brucellaceae</taxon>
        <taxon>Brucella/Ochrobactrum group</taxon>
        <taxon>Ochrobactrum</taxon>
    </lineage>
</organism>
<protein>
    <submittedName>
        <fullName evidence="2">Uncharacterized protein</fullName>
    </submittedName>
</protein>
<proteinExistence type="predicted"/>
<reference evidence="2" key="1">
    <citation type="submission" date="2016-07" db="EMBL/GenBank/DDBJ databases">
        <title>Genomics reveals synergistic degradation of pyrene by five bacteria in a mangrove sediment-derived bacterial consortium.</title>
        <authorList>
            <person name="Wanapaisan P."/>
            <person name="Vejarano F."/>
            <person name="Chakraborty J."/>
            <person name="Shintani M."/>
            <person name="Muangchinda C."/>
            <person name="Laothamteep N."/>
            <person name="Suzuki-Minakuchi C."/>
            <person name="Inoue K."/>
            <person name="Nojiri H."/>
            <person name="Pinyakong O."/>
        </authorList>
    </citation>
    <scope>NUCLEOTIDE SEQUENCE</scope>
    <source>
        <strain evidence="2">PW1</strain>
    </source>
</reference>
<name>A0A292GRW9_9HYPH</name>
<dbReference type="EMBL" id="LC171369">
    <property type="protein sequence ID" value="BBA74330.1"/>
    <property type="molecule type" value="Genomic_DNA"/>
</dbReference>
<keyword evidence="1" id="KW-0732">Signal</keyword>
<evidence type="ECO:0000256" key="1">
    <source>
        <dbReference type="SAM" id="SignalP"/>
    </source>
</evidence>
<evidence type="ECO:0000313" key="2">
    <source>
        <dbReference type="EMBL" id="BBA74330.1"/>
    </source>
</evidence>